<feature type="region of interest" description="Disordered" evidence="1">
    <location>
        <begin position="19"/>
        <end position="78"/>
    </location>
</feature>
<organism evidence="2 3">
    <name type="scientific">Didymella pomorum</name>
    <dbReference type="NCBI Taxonomy" id="749634"/>
    <lineage>
        <taxon>Eukaryota</taxon>
        <taxon>Fungi</taxon>
        <taxon>Dikarya</taxon>
        <taxon>Ascomycota</taxon>
        <taxon>Pezizomycotina</taxon>
        <taxon>Dothideomycetes</taxon>
        <taxon>Pleosporomycetidae</taxon>
        <taxon>Pleosporales</taxon>
        <taxon>Pleosporineae</taxon>
        <taxon>Didymellaceae</taxon>
        <taxon>Didymella</taxon>
    </lineage>
</organism>
<feature type="region of interest" description="Disordered" evidence="1">
    <location>
        <begin position="369"/>
        <end position="391"/>
    </location>
</feature>
<dbReference type="EMBL" id="JAPEVA010000004">
    <property type="protein sequence ID" value="KAJ4411786.1"/>
    <property type="molecule type" value="Genomic_DNA"/>
</dbReference>
<dbReference type="OrthoDB" id="10639766at2759"/>
<sequence length="633" mass="69838">MEEKFDRWRKSIKRSFGRKVGRDVAPEVQNLEDSQRMQAEPQSQQAQQAQQPEEKQKQLQQAEDLLSSPKNRGTWKTLKRSLGRKLGLCVRDELQKDEGLGEQQQRGQGAEVLLVGSRPVPVMTMQEAIDAGMSFDEALRVTIPAVPADLPATTPTTLPPARYRVRRTRLASVASESAQSRPPVRRNTFAVQTTAKISDVPFHGLNVPNLGTTPTTPGYPHPMEVVARVPEGERKFTTWSARAKPFWCCDQHDENVGEVESPSLSSVAQVEGPYLQQREALQRSEDLQPTSTQAKSETARSDDAFSWPSSSNPGLLEPTMFKPVESLPPRRRRCHRPQEDEGEIHIGYAESSEDLQPAQSVAEALYGVNAPAPTKERKEKSVKDLRAGPINPEVNLRQTQASIASSLQQAVLSNVEGGEVEAIEEKEENCWLEDSGEEAAFKRQALLNVVHSQRAAGSALLALAQSTESLQVATIQGSSSVPEPSDWLSSRYDMFPGESPAESSTASTPVYHLRDREKPKARVEEIRNWLAEWGRMKANSTTNGSPAVGKDTRSASSLMPGRPPPVASSSCTPRIRMRSREQIAHARAPNHRNSVVINGWTYSARLQEEDQIVSEPYGDDNGIAAVEEGAKDL</sequence>
<feature type="compositionally biased region" description="Low complexity" evidence="1">
    <location>
        <begin position="38"/>
        <end position="51"/>
    </location>
</feature>
<feature type="region of interest" description="Disordered" evidence="1">
    <location>
        <begin position="280"/>
        <end position="322"/>
    </location>
</feature>
<protein>
    <submittedName>
        <fullName evidence="2">Uncharacterized protein</fullName>
    </submittedName>
</protein>
<accession>A0A9W8ZLA1</accession>
<reference evidence="2" key="1">
    <citation type="submission" date="2022-10" db="EMBL/GenBank/DDBJ databases">
        <title>Tapping the CABI collections for fungal endophytes: first genome assemblies for Collariella, Neodidymelliopsis, Ascochyta clinopodiicola, Didymella pomorum, Didymosphaeria variabile, Neocosmospora piperis and Neocucurbitaria cava.</title>
        <authorList>
            <person name="Hill R."/>
        </authorList>
    </citation>
    <scope>NUCLEOTIDE SEQUENCE</scope>
    <source>
        <strain evidence="2">IMI 355091</strain>
    </source>
</reference>
<name>A0A9W8ZLA1_9PLEO</name>
<dbReference type="AlphaFoldDB" id="A0A9W8ZLA1"/>
<gene>
    <name evidence="2" type="ORF">N0V91_000921</name>
</gene>
<evidence type="ECO:0000313" key="2">
    <source>
        <dbReference type="EMBL" id="KAJ4411786.1"/>
    </source>
</evidence>
<evidence type="ECO:0000313" key="3">
    <source>
        <dbReference type="Proteomes" id="UP001140510"/>
    </source>
</evidence>
<feature type="region of interest" description="Disordered" evidence="1">
    <location>
        <begin position="538"/>
        <end position="574"/>
    </location>
</feature>
<keyword evidence="3" id="KW-1185">Reference proteome</keyword>
<dbReference type="Proteomes" id="UP001140510">
    <property type="component" value="Unassembled WGS sequence"/>
</dbReference>
<feature type="compositionally biased region" description="Basic and acidic residues" evidence="1">
    <location>
        <begin position="374"/>
        <end position="386"/>
    </location>
</feature>
<evidence type="ECO:0000256" key="1">
    <source>
        <dbReference type="SAM" id="MobiDB-lite"/>
    </source>
</evidence>
<feature type="compositionally biased region" description="Polar residues" evidence="1">
    <location>
        <begin position="287"/>
        <end position="296"/>
    </location>
</feature>
<comment type="caution">
    <text evidence="2">The sequence shown here is derived from an EMBL/GenBank/DDBJ whole genome shotgun (WGS) entry which is preliminary data.</text>
</comment>
<proteinExistence type="predicted"/>